<dbReference type="RefSeq" id="WP_166144335.1">
    <property type="nucleotide sequence ID" value="NZ_JAAOIW010000001.1"/>
</dbReference>
<keyword evidence="4" id="KW-1185">Reference proteome</keyword>
<name>A0ABX0J0A5_9BACL</name>
<organism evidence="3 4">
    <name type="scientific">Paenibacillus agricola</name>
    <dbReference type="NCBI Taxonomy" id="2716264"/>
    <lineage>
        <taxon>Bacteria</taxon>
        <taxon>Bacillati</taxon>
        <taxon>Bacillota</taxon>
        <taxon>Bacilli</taxon>
        <taxon>Bacillales</taxon>
        <taxon>Paenibacillaceae</taxon>
        <taxon>Paenibacillus</taxon>
    </lineage>
</organism>
<sequence length="282" mass="31060">MIVRLLGMGLLSAVLLSSCTAKQPEDHNQHNAASSGNEQGQHAGHGTAEPAPSMNVKATWKLSADNPPSNQKANISIQIDDSKGVPVEKFEVNHEKQLHLILVSKDLSYFDHIHPEYMGKGLFEISTIFPKDGDYKLIADFVPTGTQQKTESHWIQVGNDKAPIESITPDSSLTKTVDNKEITLQFDKLQAGKEVQMNFSFTDSKTKSPITNLQPYLGAVGHVVIISSDVEQYIHNHPLEEKATGPDAKFATSFPKSGVYKIWGQFQQNGQLFIVPFVVQVP</sequence>
<dbReference type="EMBL" id="JAAOIW010000001">
    <property type="protein sequence ID" value="NHN28213.1"/>
    <property type="molecule type" value="Genomic_DNA"/>
</dbReference>
<evidence type="ECO:0000256" key="1">
    <source>
        <dbReference type="SAM" id="MobiDB-lite"/>
    </source>
</evidence>
<protein>
    <recommendedName>
        <fullName evidence="5">Secreted protein</fullName>
    </recommendedName>
</protein>
<dbReference type="PROSITE" id="PS51257">
    <property type="entry name" value="PROKAR_LIPOPROTEIN"/>
    <property type="match status" value="1"/>
</dbReference>
<feature type="signal peptide" evidence="2">
    <location>
        <begin position="1"/>
        <end position="21"/>
    </location>
</feature>
<gene>
    <name evidence="3" type="ORF">G9U52_00025</name>
</gene>
<dbReference type="Proteomes" id="UP001165962">
    <property type="component" value="Unassembled WGS sequence"/>
</dbReference>
<evidence type="ECO:0000313" key="3">
    <source>
        <dbReference type="EMBL" id="NHN28213.1"/>
    </source>
</evidence>
<evidence type="ECO:0000313" key="4">
    <source>
        <dbReference type="Proteomes" id="UP001165962"/>
    </source>
</evidence>
<comment type="caution">
    <text evidence="3">The sequence shown here is derived from an EMBL/GenBank/DDBJ whole genome shotgun (WGS) entry which is preliminary data.</text>
</comment>
<accession>A0ABX0J0A5</accession>
<proteinExistence type="predicted"/>
<feature type="compositionally biased region" description="Polar residues" evidence="1">
    <location>
        <begin position="30"/>
        <end position="40"/>
    </location>
</feature>
<keyword evidence="2" id="KW-0732">Signal</keyword>
<reference evidence="3" key="1">
    <citation type="submission" date="2020-03" db="EMBL/GenBank/DDBJ databases">
        <title>Draft sequencing of Paenibacilllus sp. S3N08.</title>
        <authorList>
            <person name="Kim D.-U."/>
        </authorList>
    </citation>
    <scope>NUCLEOTIDE SEQUENCE</scope>
    <source>
        <strain evidence="3">S3N08</strain>
    </source>
</reference>
<evidence type="ECO:0000256" key="2">
    <source>
        <dbReference type="SAM" id="SignalP"/>
    </source>
</evidence>
<feature type="region of interest" description="Disordered" evidence="1">
    <location>
        <begin position="24"/>
        <end position="52"/>
    </location>
</feature>
<feature type="chain" id="PRO_5046835713" description="Secreted protein" evidence="2">
    <location>
        <begin position="22"/>
        <end position="282"/>
    </location>
</feature>
<evidence type="ECO:0008006" key="5">
    <source>
        <dbReference type="Google" id="ProtNLM"/>
    </source>
</evidence>